<feature type="transmembrane region" description="Helical" evidence="9">
    <location>
        <begin position="7"/>
        <end position="29"/>
    </location>
</feature>
<proteinExistence type="predicted"/>
<evidence type="ECO:0000256" key="5">
    <source>
        <dbReference type="ARBA" id="ARBA00022692"/>
    </source>
</evidence>
<comment type="caution">
    <text evidence="10">The sequence shown here is derived from an EMBL/GenBank/DDBJ whole genome shotgun (WGS) entry which is preliminary data.</text>
</comment>
<feature type="transmembrane region" description="Helical" evidence="9">
    <location>
        <begin position="273"/>
        <end position="295"/>
    </location>
</feature>
<dbReference type="Pfam" id="PF03222">
    <property type="entry name" value="Trp_Tyr_perm"/>
    <property type="match status" value="1"/>
</dbReference>
<dbReference type="PANTHER" id="PTHR46997:SF2">
    <property type="entry name" value="TYROSINE-SPECIFIC TRANSPORT SYSTEM"/>
    <property type="match status" value="1"/>
</dbReference>
<accession>A0ABS3AR75</accession>
<dbReference type="Gene3D" id="1.20.1740.10">
    <property type="entry name" value="Amino acid/polyamine transporter I"/>
    <property type="match status" value="1"/>
</dbReference>
<gene>
    <name evidence="10" type="ORF">JYU14_02090</name>
</gene>
<feature type="transmembrane region" description="Helical" evidence="9">
    <location>
        <begin position="145"/>
        <end position="161"/>
    </location>
</feature>
<keyword evidence="4" id="KW-0997">Cell inner membrane</keyword>
<sequence length="394" mass="42953">MNKRGGVVGGALLIAGTSIGAGMLALPVVSAVAGFVPALVAFFCCWLFMAATGLLYLEACLRIGKETNIITVAYTSLGNAGRIFAWIVYIFLFYLLTIAYIAGGGEIVSHLFIDRISHREASLLFLLVLAPFVLAGTRAVTRLNFLLMVGLGVSYVILFFIGSSHVESERLLVHHWPKTFFLLPVAFTAFGYQGVIPSLITYLDFDAKKLRLAILIGSFIPFVIYLFWEWLILGIVPVEGVGGLLEALQAGDSAIAPLRFFIKNRWVYPVARFFAFFAIVTSFLGVTLGLVDFMADGLKIKKKGRGKVLLALLVFVVPLFVVLVNPHLFLKALGYAGGIGGSLLLGLLPIMVVFSVRYLKKGKQTPRQLFGGKTMLGVLTLFVLVVIVTQLMNF</sequence>
<evidence type="ECO:0000256" key="6">
    <source>
        <dbReference type="ARBA" id="ARBA00022970"/>
    </source>
</evidence>
<feature type="transmembrane region" description="Helical" evidence="9">
    <location>
        <begin position="332"/>
        <end position="354"/>
    </location>
</feature>
<evidence type="ECO:0000256" key="1">
    <source>
        <dbReference type="ARBA" id="ARBA00004429"/>
    </source>
</evidence>
<dbReference type="InterPro" id="IPR013059">
    <property type="entry name" value="Trp_tyr_transpt"/>
</dbReference>
<feature type="transmembrane region" description="Helical" evidence="9">
    <location>
        <begin position="181"/>
        <end position="203"/>
    </location>
</feature>
<keyword evidence="11" id="KW-1185">Reference proteome</keyword>
<evidence type="ECO:0000313" key="10">
    <source>
        <dbReference type="EMBL" id="MBN4066853.1"/>
    </source>
</evidence>
<evidence type="ECO:0000256" key="4">
    <source>
        <dbReference type="ARBA" id="ARBA00022519"/>
    </source>
</evidence>
<name>A0ABS3AR75_9BACT</name>
<dbReference type="Proteomes" id="UP000722121">
    <property type="component" value="Unassembled WGS sequence"/>
</dbReference>
<keyword evidence="3" id="KW-1003">Cell membrane</keyword>
<evidence type="ECO:0000256" key="9">
    <source>
        <dbReference type="SAM" id="Phobius"/>
    </source>
</evidence>
<evidence type="ECO:0000313" key="11">
    <source>
        <dbReference type="Proteomes" id="UP000722121"/>
    </source>
</evidence>
<comment type="subcellular location">
    <subcellularLocation>
        <location evidence="1">Cell inner membrane</location>
        <topology evidence="1">Multi-pass membrane protein</topology>
    </subcellularLocation>
</comment>
<dbReference type="PANTHER" id="PTHR46997">
    <property type="entry name" value="LOW AFFINITY TRYPTOPHAN PERMEASE-RELATED"/>
    <property type="match status" value="1"/>
</dbReference>
<feature type="transmembrane region" description="Helical" evidence="9">
    <location>
        <begin position="375"/>
        <end position="392"/>
    </location>
</feature>
<feature type="transmembrane region" description="Helical" evidence="9">
    <location>
        <begin position="83"/>
        <end position="102"/>
    </location>
</feature>
<evidence type="ECO:0000256" key="2">
    <source>
        <dbReference type="ARBA" id="ARBA00022448"/>
    </source>
</evidence>
<feature type="transmembrane region" description="Helical" evidence="9">
    <location>
        <begin position="210"/>
        <end position="228"/>
    </location>
</feature>
<evidence type="ECO:0000256" key="3">
    <source>
        <dbReference type="ARBA" id="ARBA00022475"/>
    </source>
</evidence>
<organism evidence="10 11">
    <name type="scientific">Simkania negevensis</name>
    <dbReference type="NCBI Taxonomy" id="83561"/>
    <lineage>
        <taxon>Bacteria</taxon>
        <taxon>Pseudomonadati</taxon>
        <taxon>Chlamydiota</taxon>
        <taxon>Chlamydiia</taxon>
        <taxon>Parachlamydiales</taxon>
        <taxon>Simkaniaceae</taxon>
        <taxon>Simkania</taxon>
    </lineage>
</organism>
<protein>
    <submittedName>
        <fullName evidence="10">Tyrosine transporter</fullName>
    </submittedName>
</protein>
<dbReference type="EMBL" id="JAFITR010000031">
    <property type="protein sequence ID" value="MBN4066853.1"/>
    <property type="molecule type" value="Genomic_DNA"/>
</dbReference>
<keyword evidence="6" id="KW-0029">Amino-acid transport</keyword>
<dbReference type="PRINTS" id="PR00166">
    <property type="entry name" value="AROAAPRMEASE"/>
</dbReference>
<feature type="transmembrane region" description="Helical" evidence="9">
    <location>
        <begin position="307"/>
        <end position="326"/>
    </location>
</feature>
<keyword evidence="5 9" id="KW-0812">Transmembrane</keyword>
<feature type="transmembrane region" description="Helical" evidence="9">
    <location>
        <begin position="122"/>
        <end position="140"/>
    </location>
</feature>
<evidence type="ECO:0000256" key="7">
    <source>
        <dbReference type="ARBA" id="ARBA00022989"/>
    </source>
</evidence>
<keyword evidence="8 9" id="KW-0472">Membrane</keyword>
<keyword evidence="2" id="KW-0813">Transport</keyword>
<keyword evidence="7 9" id="KW-1133">Transmembrane helix</keyword>
<feature type="transmembrane region" description="Helical" evidence="9">
    <location>
        <begin position="35"/>
        <end position="57"/>
    </location>
</feature>
<evidence type="ECO:0000256" key="8">
    <source>
        <dbReference type="ARBA" id="ARBA00023136"/>
    </source>
</evidence>
<dbReference type="InterPro" id="IPR018227">
    <property type="entry name" value="Amino_acid_transport_2"/>
</dbReference>
<reference evidence="10 11" key="1">
    <citation type="submission" date="2021-02" db="EMBL/GenBank/DDBJ databases">
        <title>Activity-based single-cell genomes from oceanic crustal fluid captures similar information to metagenomic and metatranscriptomic surveys with orders of magnitude less sampling.</title>
        <authorList>
            <person name="D'Angelo T.S."/>
            <person name="Orcutt B.N."/>
        </authorList>
    </citation>
    <scope>NUCLEOTIDE SEQUENCE [LARGE SCALE GENOMIC DNA]</scope>
    <source>
        <strain evidence="10">AH-315-G07</strain>
    </source>
</reference>